<feature type="binding site" evidence="10">
    <location>
        <begin position="513"/>
        <end position="514"/>
    </location>
    <ligand>
        <name>L-glutamate</name>
        <dbReference type="ChEBI" id="CHEBI:29985"/>
    </ligand>
</feature>
<keyword evidence="14" id="KW-1185">Reference proteome</keyword>
<dbReference type="PATRIC" id="fig|1610491.3.peg.2749"/>
<keyword evidence="11" id="KW-0317">Glutathione biosynthesis</keyword>
<evidence type="ECO:0000313" key="14">
    <source>
        <dbReference type="Proteomes" id="UP000050580"/>
    </source>
</evidence>
<dbReference type="GO" id="GO:0006750">
    <property type="term" value="P:glutathione biosynthetic process"/>
    <property type="evidence" value="ECO:0007669"/>
    <property type="project" value="UniProtKB-KW"/>
</dbReference>
<feature type="region of interest" description="Disordered" evidence="12">
    <location>
        <begin position="154"/>
        <end position="174"/>
    </location>
</feature>
<dbReference type="InterPro" id="IPR043137">
    <property type="entry name" value="GGT_ssub_C"/>
</dbReference>
<sequence length="651" mass="67605">MQLCVSTVVAAATLAACGSSDLLLPGTPARACAITTSDGAVIIGSGLPGDPAAPEPASGYRVGMEAMHARDFMVVTANPLASRAGCEVLRDGGNAMDAAVAVQMVLGLVEPQSSGIGGGAFMLYYDAASGKVQAFDGRETAPAAATDNYLRWVNPHDDAAGTPQPSTRASGRSIGTPGVVRMLELAHEEYGSTPWERLFAPAIELAQEGFAVSGRMADALAAAREHLRRDPDAAALYLEENGQALALGARFTNPEYARTLVLLAQQGADAFYTGPVAQAIVDKIRMATSAADGAPITPGLTTLEDLRNYEAKKREAVCTSYRQRYLICGMPPPSSGGIAVASIMGILEHFNLAEMAPFAPDGEGGWPDADAVHLVAEAGRLAYADRDAYVADTDFVPLPGGSWHAMLDKTYLRARARLIDPRASMGRAGPGDFMTTPGAVVPVPEAGTSHVSIVDAAGNAVSMTTTVESSMGSYHVTRGFVLNNQLTDFAAVPAGADGTPVANRVQANKRPRSSMAPTLVFDLRADGSPGALRMATGSPGGSTIIQYVTKVLVGVLDWQLDAQQATNLVNFGAANAPTTNYGGEHPNVASANQGADDPVVRALQSRGHRVNLNAQTSGIATILRVQRGAATGWQGGADPRREGIALGDNAW</sequence>
<dbReference type="UniPathway" id="UPA00204"/>
<comment type="PTM">
    <text evidence="11">Cleaved by autocatalysis into a large and a small subunit.</text>
</comment>
<evidence type="ECO:0000256" key="6">
    <source>
        <dbReference type="ARBA" id="ARBA00023145"/>
    </source>
</evidence>
<dbReference type="NCBIfam" id="TIGR00066">
    <property type="entry name" value="g_glut_trans"/>
    <property type="match status" value="1"/>
</dbReference>
<evidence type="ECO:0000256" key="5">
    <source>
        <dbReference type="ARBA" id="ARBA00022801"/>
    </source>
</evidence>
<dbReference type="EC" id="2.3.2.2" evidence="11"/>
<dbReference type="OrthoDB" id="5297205at2"/>
<feature type="active site" description="Nucleophile" evidence="9">
    <location>
        <position position="448"/>
    </location>
</feature>
<dbReference type="InterPro" id="IPR000101">
    <property type="entry name" value="GGT_peptidase"/>
</dbReference>
<comment type="catalytic activity">
    <reaction evidence="2 11">
        <text>glutathione + H2O = L-cysteinylglycine + L-glutamate</text>
        <dbReference type="Rhea" id="RHEA:28807"/>
        <dbReference type="ChEBI" id="CHEBI:15377"/>
        <dbReference type="ChEBI" id="CHEBI:29985"/>
        <dbReference type="ChEBI" id="CHEBI:57925"/>
        <dbReference type="ChEBI" id="CHEBI:61694"/>
        <dbReference type="EC" id="3.4.19.13"/>
    </reaction>
</comment>
<comment type="subunit">
    <text evidence="11">This enzyme consists of two polypeptide chains, which are synthesized in precursor form from a single polypeptide.</text>
</comment>
<reference evidence="13 14" key="1">
    <citation type="submission" date="2015-05" db="EMBL/GenBank/DDBJ databases">
        <title>Draft genome sequence of Lampropedia sp. CT6, isolated from the microbial mat of a hot water spring, located at Manikaran, India.</title>
        <authorList>
            <person name="Tripathi C."/>
            <person name="Rani P."/>
            <person name="Mahato N.K."/>
            <person name="Lal R."/>
        </authorList>
    </citation>
    <scope>NUCLEOTIDE SEQUENCE [LARGE SCALE GENOMIC DNA]</scope>
    <source>
        <strain evidence="13 14">CT6</strain>
    </source>
</reference>
<proteinExistence type="inferred from homology"/>
<dbReference type="PANTHER" id="PTHR43199:SF1">
    <property type="entry name" value="GLUTATHIONE HYDROLASE PROENZYME"/>
    <property type="match status" value="1"/>
</dbReference>
<feature type="binding site" evidence="10">
    <location>
        <position position="138"/>
    </location>
    <ligand>
        <name>L-glutamate</name>
        <dbReference type="ChEBI" id="CHEBI:29985"/>
    </ligand>
</feature>
<feature type="binding site" evidence="10">
    <location>
        <position position="541"/>
    </location>
    <ligand>
        <name>L-glutamate</name>
        <dbReference type="ChEBI" id="CHEBI:29985"/>
    </ligand>
</feature>
<dbReference type="PRINTS" id="PR01210">
    <property type="entry name" value="GGTRANSPTASE"/>
</dbReference>
<evidence type="ECO:0000313" key="13">
    <source>
        <dbReference type="EMBL" id="KKW67040.1"/>
    </source>
</evidence>
<dbReference type="GO" id="GO:0036374">
    <property type="term" value="F:glutathione hydrolase activity"/>
    <property type="evidence" value="ECO:0007669"/>
    <property type="project" value="UniProtKB-UniRule"/>
</dbReference>
<dbReference type="GO" id="GO:0006751">
    <property type="term" value="P:glutathione catabolic process"/>
    <property type="evidence" value="ECO:0007669"/>
    <property type="project" value="UniProtKB-UniRule"/>
</dbReference>
<comment type="catalytic activity">
    <reaction evidence="1 11">
        <text>an S-substituted glutathione + H2O = an S-substituted L-cysteinylglycine + L-glutamate</text>
        <dbReference type="Rhea" id="RHEA:59468"/>
        <dbReference type="ChEBI" id="CHEBI:15377"/>
        <dbReference type="ChEBI" id="CHEBI:29985"/>
        <dbReference type="ChEBI" id="CHEBI:90779"/>
        <dbReference type="ChEBI" id="CHEBI:143103"/>
        <dbReference type="EC" id="3.4.19.13"/>
    </reaction>
</comment>
<name>A0A0U1PX24_9BURK</name>
<comment type="catalytic activity">
    <reaction evidence="8 11">
        <text>an N-terminal (5-L-glutamyl)-[peptide] + an alpha-amino acid = 5-L-glutamyl amino acid + an N-terminal L-alpha-aminoacyl-[peptide]</text>
        <dbReference type="Rhea" id="RHEA:23904"/>
        <dbReference type="Rhea" id="RHEA-COMP:9780"/>
        <dbReference type="Rhea" id="RHEA-COMP:9795"/>
        <dbReference type="ChEBI" id="CHEBI:77644"/>
        <dbReference type="ChEBI" id="CHEBI:78597"/>
        <dbReference type="ChEBI" id="CHEBI:78599"/>
        <dbReference type="ChEBI" id="CHEBI:78608"/>
        <dbReference type="EC" id="2.3.2.2"/>
    </reaction>
</comment>
<keyword evidence="5 11" id="KW-0378">Hydrolase</keyword>
<dbReference type="AlphaFoldDB" id="A0A0U1PX24"/>
<evidence type="ECO:0000256" key="12">
    <source>
        <dbReference type="SAM" id="MobiDB-lite"/>
    </source>
</evidence>
<dbReference type="STRING" id="1610491.AAV94_12935"/>
<dbReference type="Proteomes" id="UP000050580">
    <property type="component" value="Unassembled WGS sequence"/>
</dbReference>
<keyword evidence="7 11" id="KW-0012">Acyltransferase</keyword>
<dbReference type="InterPro" id="IPR043138">
    <property type="entry name" value="GGT_lsub"/>
</dbReference>
<dbReference type="Gene3D" id="1.10.246.130">
    <property type="match status" value="1"/>
</dbReference>
<evidence type="ECO:0000256" key="11">
    <source>
        <dbReference type="RuleBase" id="RU368036"/>
    </source>
</evidence>
<comment type="similarity">
    <text evidence="3 11">Belongs to the gamma-glutamyltransferase family.</text>
</comment>
<feature type="binding site" evidence="10">
    <location>
        <position position="488"/>
    </location>
    <ligand>
        <name>L-glutamate</name>
        <dbReference type="ChEBI" id="CHEBI:29985"/>
    </ligand>
</feature>
<dbReference type="Pfam" id="PF01019">
    <property type="entry name" value="G_glu_transpept"/>
    <property type="match status" value="1"/>
</dbReference>
<keyword evidence="4 11" id="KW-0808">Transferase</keyword>
<dbReference type="EMBL" id="LBNQ01000040">
    <property type="protein sequence ID" value="KKW67040.1"/>
    <property type="molecule type" value="Genomic_DNA"/>
</dbReference>
<protein>
    <recommendedName>
        <fullName evidence="11">Glutathione hydrolase proenzyme</fullName>
        <ecNumber evidence="11">2.3.2.2</ecNumber>
        <ecNumber evidence="11">3.4.19.13</ecNumber>
    </recommendedName>
    <component>
        <recommendedName>
            <fullName evidence="11">Glutathione hydrolase large chain</fullName>
        </recommendedName>
    </component>
    <component>
        <recommendedName>
            <fullName evidence="11">Glutathione hydrolase small chain</fullName>
        </recommendedName>
    </component>
</protein>
<evidence type="ECO:0000256" key="10">
    <source>
        <dbReference type="PIRSR" id="PIRSR600101-2"/>
    </source>
</evidence>
<comment type="caution">
    <text evidence="13">The sequence shown here is derived from an EMBL/GenBank/DDBJ whole genome shotgun (WGS) entry which is preliminary data.</text>
</comment>
<dbReference type="EC" id="3.4.19.13" evidence="11"/>
<accession>A0A0U1PX24</accession>
<feature type="region of interest" description="Disordered" evidence="12">
    <location>
        <begin position="630"/>
        <end position="651"/>
    </location>
</feature>
<dbReference type="GO" id="GO:0103068">
    <property type="term" value="F:leukotriene C4 gamma-glutamyl transferase activity"/>
    <property type="evidence" value="ECO:0007669"/>
    <property type="project" value="UniProtKB-EC"/>
</dbReference>
<evidence type="ECO:0000256" key="7">
    <source>
        <dbReference type="ARBA" id="ARBA00023315"/>
    </source>
</evidence>
<dbReference type="SUPFAM" id="SSF56235">
    <property type="entry name" value="N-terminal nucleophile aminohydrolases (Ntn hydrolases)"/>
    <property type="match status" value="1"/>
</dbReference>
<evidence type="ECO:0000256" key="3">
    <source>
        <dbReference type="ARBA" id="ARBA00009381"/>
    </source>
</evidence>
<evidence type="ECO:0000256" key="8">
    <source>
        <dbReference type="ARBA" id="ARBA00047417"/>
    </source>
</evidence>
<dbReference type="InterPro" id="IPR051792">
    <property type="entry name" value="GGT_bact"/>
</dbReference>
<evidence type="ECO:0000256" key="2">
    <source>
        <dbReference type="ARBA" id="ARBA00001089"/>
    </source>
</evidence>
<evidence type="ECO:0000256" key="1">
    <source>
        <dbReference type="ARBA" id="ARBA00001049"/>
    </source>
</evidence>
<evidence type="ECO:0000256" key="4">
    <source>
        <dbReference type="ARBA" id="ARBA00022679"/>
    </source>
</evidence>
<dbReference type="PANTHER" id="PTHR43199">
    <property type="entry name" value="GLUTATHIONE HYDROLASE"/>
    <property type="match status" value="1"/>
</dbReference>
<evidence type="ECO:0000256" key="9">
    <source>
        <dbReference type="PIRSR" id="PIRSR600101-1"/>
    </source>
</evidence>
<dbReference type="RefSeq" id="WP_046742706.1">
    <property type="nucleotide sequence ID" value="NZ_LBNQ01000040.1"/>
</dbReference>
<gene>
    <name evidence="13" type="ORF">AAV94_12935</name>
</gene>
<keyword evidence="6 11" id="KW-0865">Zymogen</keyword>
<dbReference type="Gene3D" id="3.60.20.40">
    <property type="match status" value="1"/>
</dbReference>
<organism evidence="13 14">
    <name type="scientific">Lampropedia cohaerens</name>
    <dbReference type="NCBI Taxonomy" id="1610491"/>
    <lineage>
        <taxon>Bacteria</taxon>
        <taxon>Pseudomonadati</taxon>
        <taxon>Pseudomonadota</taxon>
        <taxon>Betaproteobacteria</taxon>
        <taxon>Burkholderiales</taxon>
        <taxon>Comamonadaceae</taxon>
        <taxon>Lampropedia</taxon>
    </lineage>
</organism>
<comment type="pathway">
    <text evidence="11">Sulfur metabolism; glutathione metabolism.</text>
</comment>
<dbReference type="InterPro" id="IPR029055">
    <property type="entry name" value="Ntn_hydrolases_N"/>
</dbReference>